<dbReference type="CDD" id="cd00590">
    <property type="entry name" value="RRM_SF"/>
    <property type="match status" value="1"/>
</dbReference>
<dbReference type="Pfam" id="PF00076">
    <property type="entry name" value="RRM_1"/>
    <property type="match status" value="1"/>
</dbReference>
<dbReference type="GO" id="GO:0003729">
    <property type="term" value="F:mRNA binding"/>
    <property type="evidence" value="ECO:0007669"/>
    <property type="project" value="TreeGrafter"/>
</dbReference>
<dbReference type="Gene3D" id="3.30.70.330">
    <property type="match status" value="1"/>
</dbReference>
<dbReference type="InterPro" id="IPR000504">
    <property type="entry name" value="RRM_dom"/>
</dbReference>
<dbReference type="InterPro" id="IPR039539">
    <property type="entry name" value="Ras_GTPase_bind_prot"/>
</dbReference>
<keyword evidence="1" id="KW-0694">RNA-binding</keyword>
<dbReference type="SMART" id="SM00360">
    <property type="entry name" value="RRM"/>
    <property type="match status" value="1"/>
</dbReference>
<dbReference type="InterPro" id="IPR012677">
    <property type="entry name" value="Nucleotide-bd_a/b_plait_sf"/>
</dbReference>
<dbReference type="OrthoDB" id="339151at2759"/>
<protein>
    <recommendedName>
        <fullName evidence="3">RRM domain-containing protein</fullName>
    </recommendedName>
</protein>
<gene>
    <name evidence="4" type="ORF">HPP92_023863</name>
</gene>
<dbReference type="PANTHER" id="PTHR10693">
    <property type="entry name" value="RAS GTPASE-ACTIVATING PROTEIN-BINDING PROTEIN"/>
    <property type="match status" value="1"/>
</dbReference>
<evidence type="ECO:0000256" key="2">
    <source>
        <dbReference type="SAM" id="MobiDB-lite"/>
    </source>
</evidence>
<feature type="compositionally biased region" description="Low complexity" evidence="2">
    <location>
        <begin position="106"/>
        <end position="117"/>
    </location>
</feature>
<proteinExistence type="predicted"/>
<organism evidence="4 5">
    <name type="scientific">Vanilla planifolia</name>
    <name type="common">Vanilla</name>
    <dbReference type="NCBI Taxonomy" id="51239"/>
    <lineage>
        <taxon>Eukaryota</taxon>
        <taxon>Viridiplantae</taxon>
        <taxon>Streptophyta</taxon>
        <taxon>Embryophyta</taxon>
        <taxon>Tracheophyta</taxon>
        <taxon>Spermatophyta</taxon>
        <taxon>Magnoliopsida</taxon>
        <taxon>Liliopsida</taxon>
        <taxon>Asparagales</taxon>
        <taxon>Orchidaceae</taxon>
        <taxon>Vanilloideae</taxon>
        <taxon>Vanilleae</taxon>
        <taxon>Vanilla</taxon>
    </lineage>
</organism>
<evidence type="ECO:0000259" key="3">
    <source>
        <dbReference type="PROSITE" id="PS50102"/>
    </source>
</evidence>
<dbReference type="FunFam" id="3.30.70.330:FF:000589">
    <property type="entry name" value="RNA-binding protein-like"/>
    <property type="match status" value="1"/>
</dbReference>
<dbReference type="Proteomes" id="UP000639772">
    <property type="component" value="Chromosome 13"/>
</dbReference>
<dbReference type="PROSITE" id="PS50102">
    <property type="entry name" value="RRM"/>
    <property type="match status" value="1"/>
</dbReference>
<evidence type="ECO:0000313" key="4">
    <source>
        <dbReference type="EMBL" id="KAG0456075.1"/>
    </source>
</evidence>
<comment type="caution">
    <text evidence="4">The sequence shown here is derived from an EMBL/GenBank/DDBJ whole genome shotgun (WGS) entry which is preliminary data.</text>
</comment>
<feature type="domain" description="RRM" evidence="3">
    <location>
        <begin position="141"/>
        <end position="218"/>
    </location>
</feature>
<evidence type="ECO:0000256" key="1">
    <source>
        <dbReference type="PROSITE-ProRule" id="PRU00176"/>
    </source>
</evidence>
<dbReference type="GO" id="GO:0005829">
    <property type="term" value="C:cytosol"/>
    <property type="evidence" value="ECO:0007669"/>
    <property type="project" value="TreeGrafter"/>
</dbReference>
<dbReference type="GO" id="GO:1990904">
    <property type="term" value="C:ribonucleoprotein complex"/>
    <property type="evidence" value="ECO:0007669"/>
    <property type="project" value="TreeGrafter"/>
</dbReference>
<dbReference type="SUPFAM" id="SSF54928">
    <property type="entry name" value="RNA-binding domain, RBD"/>
    <property type="match status" value="1"/>
</dbReference>
<accession>A0A835PP82</accession>
<name>A0A835PP82_VANPL</name>
<evidence type="ECO:0000313" key="5">
    <source>
        <dbReference type="Proteomes" id="UP000639772"/>
    </source>
</evidence>
<feature type="region of interest" description="Disordered" evidence="2">
    <location>
        <begin position="99"/>
        <end position="129"/>
    </location>
</feature>
<dbReference type="EMBL" id="JADCNM010000013">
    <property type="protein sequence ID" value="KAG0456075.1"/>
    <property type="molecule type" value="Genomic_DNA"/>
</dbReference>
<dbReference type="AlphaFoldDB" id="A0A835PP82"/>
<reference evidence="4 5" key="1">
    <citation type="journal article" date="2020" name="Nat. Food">
        <title>A phased Vanilla planifolia genome enables genetic improvement of flavour and production.</title>
        <authorList>
            <person name="Hasing T."/>
            <person name="Tang H."/>
            <person name="Brym M."/>
            <person name="Khazi F."/>
            <person name="Huang T."/>
            <person name="Chambers A.H."/>
        </authorList>
    </citation>
    <scope>NUCLEOTIDE SEQUENCE [LARGE SCALE GENOMIC DNA]</scope>
    <source>
        <tissue evidence="4">Leaf</tissue>
    </source>
</reference>
<sequence>MMNHKGINKNKALANDVVEAACLDPSEFFQCTSVASVQKGCKDLWEWLGNKNVMLSGNARESRIMVFKTAKVGKITIFLLLKEYFDCLKRAHKETRAALANSEQQATTAHAPAASPALDVPASSSHVAESNNIQESEADGYSIYIKNLPLNATPPQLEEEFKKFGPIKPNGIQVRSNKLQGFCFGFVEFEVASSVQSAIEASPILIGGRQAYVEEKRTSGSRANSRGRFAPGRGGGFRGDGRGHAFYGGGRGYGRSDYNNGTNFGSRGGRTGA</sequence>
<dbReference type="InterPro" id="IPR035979">
    <property type="entry name" value="RBD_domain_sf"/>
</dbReference>
<dbReference type="PANTHER" id="PTHR10693:SF20">
    <property type="entry name" value="AT27578P"/>
    <property type="match status" value="1"/>
</dbReference>